<feature type="compositionally biased region" description="Low complexity" evidence="1">
    <location>
        <begin position="98"/>
        <end position="111"/>
    </location>
</feature>
<protein>
    <submittedName>
        <fullName evidence="2">Uncharacterized protein</fullName>
    </submittedName>
</protein>
<dbReference type="AlphaFoldDB" id="A0ABD2WNT1"/>
<comment type="caution">
    <text evidence="2">The sequence shown here is derived from an EMBL/GenBank/DDBJ whole genome shotgun (WGS) entry which is preliminary data.</text>
</comment>
<sequence length="499" mass="57774">MGGKKKVNSEEYYNILTQCNIFTPAATLKTLASTSEWEKAAKMLKISIKPQTLYLYVKKNTENILCRLVKNFCEQNNVNKNVESNHNSVFEEEKRESSSPSSDESSEENSLNCENIFVSNAQEEFEKSKKLNPKLKACDIIENQCSLNINIMQDIIETDQPSQKIVLIPNRWTIAMTRALNSTLGIKCPYSFKKGQVYSSSNKWFDFYGWCPECKNYIYGVCPKKPTSNSEKVTLEILTLDTKSIPHIKKRPFFGHERREAKTKLKHMTAYQYRLEMINEKMKFGDFIPTDIPSLEVLRKVKEEAMNNYINLQGPKEPLQSLIYLSTQNDNIKKVIAWPLQVWYNYAEQDILWNCLADINSTIVVDATGSLMKSLVVHETTSSHIMLYQLLSWFEDEQFNILKNEYAPLDQLVSTKQDTNTVRNWIGNWVHRNKKHPTQTVTDCSLVLLNALSMELNGCSYKEFNIKCLLYLQLEGKYNPQLTSFIRLDRAHFINAICR</sequence>
<dbReference type="Proteomes" id="UP001627154">
    <property type="component" value="Unassembled WGS sequence"/>
</dbReference>
<evidence type="ECO:0000313" key="2">
    <source>
        <dbReference type="EMBL" id="KAL3394539.1"/>
    </source>
</evidence>
<gene>
    <name evidence="2" type="ORF">TKK_011530</name>
</gene>
<organism evidence="2 3">
    <name type="scientific">Trichogramma kaykai</name>
    <dbReference type="NCBI Taxonomy" id="54128"/>
    <lineage>
        <taxon>Eukaryota</taxon>
        <taxon>Metazoa</taxon>
        <taxon>Ecdysozoa</taxon>
        <taxon>Arthropoda</taxon>
        <taxon>Hexapoda</taxon>
        <taxon>Insecta</taxon>
        <taxon>Pterygota</taxon>
        <taxon>Neoptera</taxon>
        <taxon>Endopterygota</taxon>
        <taxon>Hymenoptera</taxon>
        <taxon>Apocrita</taxon>
        <taxon>Proctotrupomorpha</taxon>
        <taxon>Chalcidoidea</taxon>
        <taxon>Trichogrammatidae</taxon>
        <taxon>Trichogramma</taxon>
    </lineage>
</organism>
<dbReference type="EMBL" id="JBJJXI010000092">
    <property type="protein sequence ID" value="KAL3394539.1"/>
    <property type="molecule type" value="Genomic_DNA"/>
</dbReference>
<evidence type="ECO:0000313" key="3">
    <source>
        <dbReference type="Proteomes" id="UP001627154"/>
    </source>
</evidence>
<keyword evidence="3" id="KW-1185">Reference proteome</keyword>
<feature type="region of interest" description="Disordered" evidence="1">
    <location>
        <begin position="84"/>
        <end position="111"/>
    </location>
</feature>
<evidence type="ECO:0000256" key="1">
    <source>
        <dbReference type="SAM" id="MobiDB-lite"/>
    </source>
</evidence>
<name>A0ABD2WNT1_9HYME</name>
<reference evidence="2 3" key="1">
    <citation type="journal article" date="2024" name="bioRxiv">
        <title>A reference genome for Trichogramma kaykai: A tiny desert-dwelling parasitoid wasp with competing sex-ratio distorters.</title>
        <authorList>
            <person name="Culotta J."/>
            <person name="Lindsey A.R."/>
        </authorList>
    </citation>
    <scope>NUCLEOTIDE SEQUENCE [LARGE SCALE GENOMIC DNA]</scope>
    <source>
        <strain evidence="2 3">KSX58</strain>
    </source>
</reference>
<proteinExistence type="predicted"/>
<accession>A0ABD2WNT1</accession>